<dbReference type="NCBIfam" id="NF003228">
    <property type="entry name" value="PRK04195.1-4"/>
    <property type="match status" value="1"/>
</dbReference>
<dbReference type="Gene3D" id="3.40.50.300">
    <property type="entry name" value="P-loop containing nucleotide triphosphate hydrolases"/>
    <property type="match status" value="1"/>
</dbReference>
<dbReference type="Gene3D" id="1.10.8.60">
    <property type="match status" value="1"/>
</dbReference>
<dbReference type="GO" id="GO:0005524">
    <property type="term" value="F:ATP binding"/>
    <property type="evidence" value="ECO:0007669"/>
    <property type="project" value="UniProtKB-UniRule"/>
</dbReference>
<dbReference type="InterPro" id="IPR023935">
    <property type="entry name" value="Rep_factor-C_lsu"/>
</dbReference>
<evidence type="ECO:0000256" key="1">
    <source>
        <dbReference type="ARBA" id="ARBA00006878"/>
    </source>
</evidence>
<keyword evidence="5 7" id="KW-0067">ATP-binding</keyword>
<reference evidence="11" key="1">
    <citation type="submission" date="2016-10" db="EMBL/GenBank/DDBJ databases">
        <authorList>
            <person name="Varghese N."/>
            <person name="Submissions S."/>
        </authorList>
    </citation>
    <scope>NUCLEOTIDE SEQUENCE [LARGE SCALE GENOMIC DNA]</scope>
    <source>
        <strain evidence="11">DSM 24767</strain>
    </source>
</reference>
<dbReference type="CDD" id="cd18140">
    <property type="entry name" value="HLD_clamp_RFC"/>
    <property type="match status" value="1"/>
</dbReference>
<feature type="region of interest" description="Disordered" evidence="8">
    <location>
        <begin position="418"/>
        <end position="496"/>
    </location>
</feature>
<dbReference type="HAMAP" id="MF_01508">
    <property type="entry name" value="RfcL"/>
    <property type="match status" value="1"/>
</dbReference>
<dbReference type="RefSeq" id="WP_090381872.1">
    <property type="nucleotide sequence ID" value="NZ_FNLC01000002.1"/>
</dbReference>
<dbReference type="NCBIfam" id="NF003231">
    <property type="entry name" value="PRK04195.2-1"/>
    <property type="match status" value="1"/>
</dbReference>
<keyword evidence="4 7" id="KW-0547">Nucleotide-binding</keyword>
<feature type="compositionally biased region" description="Acidic residues" evidence="8">
    <location>
        <begin position="437"/>
        <end position="461"/>
    </location>
</feature>
<sequence>MSDWTEKYRPTTLSEVRGNNKARDKLKEWADTWDEHRDAVIVHGSPGIGKTSAAHALANDMGWPVMELNASDSRGADVIERIAGEAAKTGTLTSGGAGRRLVILDEADNFHGNADYGGSREVTRVVKDANQPIVLVANEFYDMSQSLRNACETIEFRDVSKRSIVPVLRDICRREGIEFEEEALESIAEDTSGDLRSAVNDLQAVAEEAERLTVEDVVTGERDTTEGIFDYLDTLIKEEDAEGALRASYDVDETPDDLLNWIEDNVPKDYEGEELADAYEFLANADRWLGRVRSTQNYSYWRYATDNMTAGVAASRQEPKGGWTRYGPPSYWSKLGRTKGTRNTRDAIAERIAEREGTSVATARREILPFLSAMTHHCKNRELTVQMAAVYELDEKEVSFVTGSGKDTNKVQSIVEDAEERRTEATVEHSGSAFFGGEDDGDESRDQTDDEPTGDSSDDEQATIAASSDDGGSTEVESTSETGETDDDQSGLNDFL</sequence>
<dbReference type="PANTHER" id="PTHR23389:SF6">
    <property type="entry name" value="REPLICATION FACTOR C SUBUNIT 1"/>
    <property type="match status" value="1"/>
</dbReference>
<organism evidence="10 11">
    <name type="scientific">Natronobacterium texcoconense</name>
    <dbReference type="NCBI Taxonomy" id="1095778"/>
    <lineage>
        <taxon>Archaea</taxon>
        <taxon>Methanobacteriati</taxon>
        <taxon>Methanobacteriota</taxon>
        <taxon>Stenosarchaea group</taxon>
        <taxon>Halobacteria</taxon>
        <taxon>Halobacteriales</taxon>
        <taxon>Natrialbaceae</taxon>
        <taxon>Natronobacterium</taxon>
    </lineage>
</organism>
<evidence type="ECO:0000256" key="2">
    <source>
        <dbReference type="ARBA" id="ARBA00014793"/>
    </source>
</evidence>
<dbReference type="NCBIfam" id="NF003229">
    <property type="entry name" value="PRK04195.1-5"/>
    <property type="match status" value="1"/>
</dbReference>
<proteinExistence type="inferred from homology"/>
<dbReference type="InterPro" id="IPR003593">
    <property type="entry name" value="AAA+_ATPase"/>
</dbReference>
<dbReference type="OrthoDB" id="8658at2157"/>
<comment type="similarity">
    <text evidence="1 7">Belongs to the activator 1 small subunits family. RfcL subfamily.</text>
</comment>
<evidence type="ECO:0000256" key="4">
    <source>
        <dbReference type="ARBA" id="ARBA00022741"/>
    </source>
</evidence>
<feature type="domain" description="AAA+ ATPase" evidence="9">
    <location>
        <begin position="36"/>
        <end position="160"/>
    </location>
</feature>
<keyword evidence="11" id="KW-1185">Reference proteome</keyword>
<dbReference type="GO" id="GO:0006260">
    <property type="term" value="P:DNA replication"/>
    <property type="evidence" value="ECO:0007669"/>
    <property type="project" value="UniProtKB-UniRule"/>
</dbReference>
<gene>
    <name evidence="7" type="primary">rfcL</name>
    <name evidence="10" type="ORF">SAMN04489842_2366</name>
</gene>
<dbReference type="STRING" id="1095778.SAMN04489842_2366"/>
<comment type="subunit">
    <text evidence="7">Heteromultimer composed of small subunits (RfcS) and large subunits (RfcL).</text>
</comment>
<dbReference type="SMART" id="SM00382">
    <property type="entry name" value="AAA"/>
    <property type="match status" value="1"/>
</dbReference>
<evidence type="ECO:0000256" key="5">
    <source>
        <dbReference type="ARBA" id="ARBA00022840"/>
    </source>
</evidence>
<dbReference type="GO" id="GO:0003689">
    <property type="term" value="F:DNA clamp loader activity"/>
    <property type="evidence" value="ECO:0007669"/>
    <property type="project" value="UniProtKB-UniRule"/>
</dbReference>
<name>A0A1H1GCI7_NATTX</name>
<evidence type="ECO:0000256" key="7">
    <source>
        <dbReference type="HAMAP-Rule" id="MF_01508"/>
    </source>
</evidence>
<dbReference type="Pfam" id="PF00004">
    <property type="entry name" value="AAA"/>
    <property type="match status" value="1"/>
</dbReference>
<evidence type="ECO:0000259" key="9">
    <source>
        <dbReference type="SMART" id="SM00382"/>
    </source>
</evidence>
<evidence type="ECO:0000313" key="10">
    <source>
        <dbReference type="EMBL" id="SDR10833.1"/>
    </source>
</evidence>
<evidence type="ECO:0000256" key="6">
    <source>
        <dbReference type="ARBA" id="ARBA00032141"/>
    </source>
</evidence>
<dbReference type="InterPro" id="IPR027417">
    <property type="entry name" value="P-loop_NTPase"/>
</dbReference>
<dbReference type="PANTHER" id="PTHR23389">
    <property type="entry name" value="CHROMOSOME TRANSMISSION FIDELITY FACTOR 18"/>
    <property type="match status" value="1"/>
</dbReference>
<feature type="compositionally biased region" description="Low complexity" evidence="8">
    <location>
        <begin position="470"/>
        <end position="482"/>
    </location>
</feature>
<evidence type="ECO:0000256" key="3">
    <source>
        <dbReference type="ARBA" id="ARBA00022705"/>
    </source>
</evidence>
<evidence type="ECO:0000313" key="11">
    <source>
        <dbReference type="Proteomes" id="UP000198848"/>
    </source>
</evidence>
<keyword evidence="3 7" id="KW-0235">DNA replication</keyword>
<dbReference type="InterPro" id="IPR047854">
    <property type="entry name" value="RFC_lid"/>
</dbReference>
<evidence type="ECO:0000256" key="8">
    <source>
        <dbReference type="SAM" id="MobiDB-lite"/>
    </source>
</evidence>
<dbReference type="CDD" id="cd00009">
    <property type="entry name" value="AAA"/>
    <property type="match status" value="1"/>
</dbReference>
<dbReference type="GO" id="GO:0016887">
    <property type="term" value="F:ATP hydrolysis activity"/>
    <property type="evidence" value="ECO:0007669"/>
    <property type="project" value="InterPro"/>
</dbReference>
<feature type="binding site" evidence="7">
    <location>
        <begin position="44"/>
        <end position="51"/>
    </location>
    <ligand>
        <name>ATP</name>
        <dbReference type="ChEBI" id="CHEBI:30616"/>
    </ligand>
</feature>
<dbReference type="EMBL" id="FNLC01000002">
    <property type="protein sequence ID" value="SDR10833.1"/>
    <property type="molecule type" value="Genomic_DNA"/>
</dbReference>
<dbReference type="Proteomes" id="UP000198848">
    <property type="component" value="Unassembled WGS sequence"/>
</dbReference>
<dbReference type="AlphaFoldDB" id="A0A1H1GCI7"/>
<dbReference type="Pfam" id="PF21960">
    <property type="entry name" value="RCF1-5-like_lid"/>
    <property type="match status" value="1"/>
</dbReference>
<protein>
    <recommendedName>
        <fullName evidence="2 7">Replication factor C large subunit</fullName>
        <shortName evidence="7">RFC large subunit</shortName>
    </recommendedName>
    <alternativeName>
        <fullName evidence="6 7">Clamp loader large subunit</fullName>
    </alternativeName>
</protein>
<accession>A0A1H1GCI7</accession>
<dbReference type="SUPFAM" id="SSF52540">
    <property type="entry name" value="P-loop containing nucleoside triphosphate hydrolases"/>
    <property type="match status" value="1"/>
</dbReference>
<comment type="function">
    <text evidence="7">Part of the RFC clamp loader complex which loads the PCNA sliding clamp onto DNA.</text>
</comment>
<dbReference type="InterPro" id="IPR003959">
    <property type="entry name" value="ATPase_AAA_core"/>
</dbReference>